<protein>
    <recommendedName>
        <fullName evidence="3">CBM-cenC domain-containing protein</fullName>
    </recommendedName>
</protein>
<dbReference type="EMBL" id="CP021780">
    <property type="protein sequence ID" value="ASA23045.1"/>
    <property type="molecule type" value="Genomic_DNA"/>
</dbReference>
<feature type="domain" description="CBM-cenC" evidence="3">
    <location>
        <begin position="63"/>
        <end position="205"/>
    </location>
</feature>
<evidence type="ECO:0000256" key="2">
    <source>
        <dbReference type="SAM" id="SignalP"/>
    </source>
</evidence>
<dbReference type="KEGG" id="pdh:B9T62_20875"/>
<dbReference type="Proteomes" id="UP000249890">
    <property type="component" value="Chromosome"/>
</dbReference>
<keyword evidence="2" id="KW-0732">Signal</keyword>
<dbReference type="Pfam" id="PF02018">
    <property type="entry name" value="CBM_4_9"/>
    <property type="match status" value="2"/>
</dbReference>
<dbReference type="Gene3D" id="2.60.120.260">
    <property type="entry name" value="Galactose-binding domain-like"/>
    <property type="match status" value="2"/>
</dbReference>
<evidence type="ECO:0000256" key="1">
    <source>
        <dbReference type="ARBA" id="ARBA00022801"/>
    </source>
</evidence>
<evidence type="ECO:0000313" key="5">
    <source>
        <dbReference type="Proteomes" id="UP000249890"/>
    </source>
</evidence>
<sequence>MNKRALCMSLFAFLSIIFVISEASAEKYLYDSKNQLIELTTTYGTVKYSYDLNGNRIKTKLNNNLISNSSFEIDQNIEGVADGWSVHIDQGIIGKYDLTTAVVSEGKQAQMISASSIPKLGNAMNIWQEFSVSGGNPYNLKGKVKLEGMSRSKFSVILFYYDSNGQMIGGITPNEFTQNTADWVTINGNFAPPSNAATVRLHLHLHAIAANGTGTVYIDGLSARKGEVTNLLFNSQFEDGFSNAGTADGWSVHIDQGIIGKYDLTTAVVSEGKQAQMISASSIPKSGNAMNIWQEFLVSGGNPYNLKGKVKLEGMSRSKFSVILFYYDSNGQMIGGITPNEFTQNTADWVTFNGNFAPPSNAATVRIHLHLHASADKASGKVYLDDFSINRN</sequence>
<keyword evidence="1" id="KW-0378">Hydrolase</keyword>
<dbReference type="InterPro" id="IPR003305">
    <property type="entry name" value="CenC_carb-bd"/>
</dbReference>
<dbReference type="AlphaFoldDB" id="A0A2Z2KGA6"/>
<gene>
    <name evidence="4" type="ORF">B9T62_20875</name>
</gene>
<feature type="signal peptide" evidence="2">
    <location>
        <begin position="1"/>
        <end position="25"/>
    </location>
</feature>
<reference evidence="4 5" key="1">
    <citation type="submission" date="2017-06" db="EMBL/GenBank/DDBJ databases">
        <title>Complete genome sequence of Paenibacillus donghaensis KCTC 13049T isolated from East Sea sediment, South Korea.</title>
        <authorList>
            <person name="Jung B.K."/>
            <person name="Hong S.-J."/>
            <person name="Shin J.-H."/>
        </authorList>
    </citation>
    <scope>NUCLEOTIDE SEQUENCE [LARGE SCALE GENOMIC DNA]</scope>
    <source>
        <strain evidence="4 5">KCTC 13049</strain>
    </source>
</reference>
<proteinExistence type="predicted"/>
<feature type="domain" description="CBM-cenC" evidence="3">
    <location>
        <begin position="230"/>
        <end position="372"/>
    </location>
</feature>
<dbReference type="InterPro" id="IPR008979">
    <property type="entry name" value="Galactose-bd-like_sf"/>
</dbReference>
<evidence type="ECO:0000259" key="3">
    <source>
        <dbReference type="Pfam" id="PF02018"/>
    </source>
</evidence>
<dbReference type="GO" id="GO:0016798">
    <property type="term" value="F:hydrolase activity, acting on glycosyl bonds"/>
    <property type="evidence" value="ECO:0007669"/>
    <property type="project" value="InterPro"/>
</dbReference>
<dbReference type="OrthoDB" id="2493425at2"/>
<dbReference type="SUPFAM" id="SSF49785">
    <property type="entry name" value="Galactose-binding domain-like"/>
    <property type="match status" value="2"/>
</dbReference>
<dbReference type="RefSeq" id="WP_087917042.1">
    <property type="nucleotide sequence ID" value="NZ_CP021780.1"/>
</dbReference>
<organism evidence="4 5">
    <name type="scientific">Paenibacillus donghaensis</name>
    <dbReference type="NCBI Taxonomy" id="414771"/>
    <lineage>
        <taxon>Bacteria</taxon>
        <taxon>Bacillati</taxon>
        <taxon>Bacillota</taxon>
        <taxon>Bacilli</taxon>
        <taxon>Bacillales</taxon>
        <taxon>Paenibacillaceae</taxon>
        <taxon>Paenibacillus</taxon>
    </lineage>
</organism>
<accession>A0A2Z2KGA6</accession>
<name>A0A2Z2KGA6_9BACL</name>
<evidence type="ECO:0000313" key="4">
    <source>
        <dbReference type="EMBL" id="ASA23045.1"/>
    </source>
</evidence>
<keyword evidence="5" id="KW-1185">Reference proteome</keyword>
<feature type="chain" id="PRO_5016376711" description="CBM-cenC domain-containing protein" evidence="2">
    <location>
        <begin position="26"/>
        <end position="392"/>
    </location>
</feature>